<gene>
    <name evidence="1" type="primary">Itpripl1_3</name>
    <name evidence="1" type="ORF">CENBEN_R10623</name>
</gene>
<keyword evidence="2" id="KW-1185">Reference proteome</keyword>
<comment type="caution">
    <text evidence="1">The sequence shown here is derived from an EMBL/GenBank/DDBJ whole genome shotgun (WGS) entry which is preliminary data.</text>
</comment>
<dbReference type="Proteomes" id="UP000632886">
    <property type="component" value="Unassembled WGS sequence"/>
</dbReference>
<dbReference type="AlphaFoldDB" id="A0A852LP55"/>
<protein>
    <submittedName>
        <fullName evidence="1">IPIL1 protein</fullName>
    </submittedName>
</protein>
<proteinExistence type="predicted"/>
<feature type="non-terminal residue" evidence="1">
    <location>
        <position position="372"/>
    </location>
</feature>
<dbReference type="PRINTS" id="PR02107">
    <property type="entry name" value="INOS145TPRIP"/>
</dbReference>
<feature type="non-terminal residue" evidence="1">
    <location>
        <position position="1"/>
    </location>
</feature>
<evidence type="ECO:0000313" key="1">
    <source>
        <dbReference type="EMBL" id="NXX92879.1"/>
    </source>
</evidence>
<dbReference type="InterPro" id="IPR026250">
    <property type="entry name" value="ITPRIP-like"/>
</dbReference>
<dbReference type="EMBL" id="WBNK01000393">
    <property type="protein sequence ID" value="NXX92879.1"/>
    <property type="molecule type" value="Genomic_DNA"/>
</dbReference>
<evidence type="ECO:0000313" key="2">
    <source>
        <dbReference type="Proteomes" id="UP000632886"/>
    </source>
</evidence>
<accession>A0A852LP55</accession>
<dbReference type="SMART" id="SM01265">
    <property type="entry name" value="Mab-21"/>
    <property type="match status" value="1"/>
</dbReference>
<sequence length="372" mass="42088">EVEEENDFGMELESVIAGQLPPPRQDKATKCQEAESLVFGFIQNMRRHLQLSFLPVLCRPIGVGSTFEGWNPCEDDSIYCFLVPLKAPRGHTFHIEPGTAGETTARNFCIRVGLLCTCTAERWAKMRCFLHHPEDELKETEAPSLLHTLCTNSFLDVEKIAHWFSQNVKAVWKALPQSSQCGLTVLPSSRSCKFQVTGGRERSLTIEMIFGVQQGNSDVYLSSQALEATLTPSTMWPESYAVAEVKLFRHMTRQAPKNLVHLRCLRTCAHILGSTNFSTYSLKTVVMHLLTTTSLSSHHGTFYIRHVLTIMHYLRGCLEEKRLNHFFFGNKNVPKEIILPPDLLTAEPVNLFQHLPHNPDAHAKAWSDFNLL</sequence>
<dbReference type="GO" id="GO:0016020">
    <property type="term" value="C:membrane"/>
    <property type="evidence" value="ECO:0007669"/>
    <property type="project" value="TreeGrafter"/>
</dbReference>
<dbReference type="PANTHER" id="PTHR10656:SF40">
    <property type="entry name" value="INOSITOL 1,4,5-TRISPHOSPHATE RECEPTOR-INTERACTING PROTEIN-LIKE 1"/>
    <property type="match status" value="1"/>
</dbReference>
<dbReference type="Gene3D" id="1.10.1410.40">
    <property type="match status" value="1"/>
</dbReference>
<name>A0A852LP55_9AVES</name>
<reference evidence="1 2" key="1">
    <citation type="submission" date="2020-02" db="EMBL/GenBank/DDBJ databases">
        <title>Bird 10,000 Genomes (B10K) Project - Family phase.</title>
        <authorList>
            <person name="Zhang G."/>
        </authorList>
    </citation>
    <scope>NUCLEOTIDE SEQUENCE [LARGE SCALE GENOMIC DNA]</scope>
    <source>
        <strain evidence="1">B10K-DU-017-21</strain>
    </source>
</reference>
<dbReference type="InterPro" id="IPR024810">
    <property type="entry name" value="MAB21L/cGLR"/>
</dbReference>
<organism evidence="1 2">
    <name type="scientific">Centropus bengalensis</name>
    <name type="common">lesser coucal</name>
    <dbReference type="NCBI Taxonomy" id="1463675"/>
    <lineage>
        <taxon>Eukaryota</taxon>
        <taxon>Metazoa</taxon>
        <taxon>Chordata</taxon>
        <taxon>Craniata</taxon>
        <taxon>Vertebrata</taxon>
        <taxon>Euteleostomi</taxon>
        <taxon>Archelosauria</taxon>
        <taxon>Archosauria</taxon>
        <taxon>Dinosauria</taxon>
        <taxon>Saurischia</taxon>
        <taxon>Theropoda</taxon>
        <taxon>Coelurosauria</taxon>
        <taxon>Aves</taxon>
        <taxon>Neognathae</taxon>
        <taxon>Neoaves</taxon>
        <taxon>Otidimorphae</taxon>
        <taxon>Cuculiformes</taxon>
        <taxon>Centropidae</taxon>
        <taxon>Centropus</taxon>
    </lineage>
</organism>
<dbReference type="PANTHER" id="PTHR10656">
    <property type="entry name" value="CELL FATE DETERMINING PROTEIN MAB21-RELATED"/>
    <property type="match status" value="1"/>
</dbReference>